<evidence type="ECO:0000256" key="7">
    <source>
        <dbReference type="ARBA" id="ARBA00022989"/>
    </source>
</evidence>
<dbReference type="AlphaFoldDB" id="A0A212RMN1"/>
<evidence type="ECO:0000313" key="12">
    <source>
        <dbReference type="Proteomes" id="UP000197025"/>
    </source>
</evidence>
<dbReference type="PANTHER" id="PTHR30576:SF4">
    <property type="entry name" value="UNDECAPRENYL-PHOSPHATE GALACTOSE PHOSPHOTRANSFERASE"/>
    <property type="match status" value="1"/>
</dbReference>
<evidence type="ECO:0000256" key="8">
    <source>
        <dbReference type="ARBA" id="ARBA00023136"/>
    </source>
</evidence>
<organism evidence="11 12">
    <name type="scientific">Thermoflexus hugenholtzii JAD2</name>
    <dbReference type="NCBI Taxonomy" id="877466"/>
    <lineage>
        <taxon>Bacteria</taxon>
        <taxon>Bacillati</taxon>
        <taxon>Chloroflexota</taxon>
        <taxon>Thermoflexia</taxon>
        <taxon>Thermoflexales</taxon>
        <taxon>Thermoflexaceae</taxon>
        <taxon>Thermoflexus</taxon>
    </lineage>
</organism>
<dbReference type="NCBIfam" id="TIGR03025">
    <property type="entry name" value="EPS_sugtrans"/>
    <property type="match status" value="1"/>
</dbReference>
<dbReference type="GO" id="GO:0005886">
    <property type="term" value="C:plasma membrane"/>
    <property type="evidence" value="ECO:0007669"/>
    <property type="project" value="UniProtKB-SubCell"/>
</dbReference>
<keyword evidence="4" id="KW-1003">Cell membrane</keyword>
<feature type="transmembrane region" description="Helical" evidence="9">
    <location>
        <begin position="69"/>
        <end position="90"/>
    </location>
</feature>
<dbReference type="OrthoDB" id="9795351at2"/>
<keyword evidence="7 9" id="KW-1133">Transmembrane helix</keyword>
<gene>
    <name evidence="11" type="ORF">SAMN02746019_00019480</name>
</gene>
<dbReference type="InterPro" id="IPR003362">
    <property type="entry name" value="Bact_transf"/>
</dbReference>
<dbReference type="Pfam" id="PF02397">
    <property type="entry name" value="Bac_transf"/>
    <property type="match status" value="1"/>
</dbReference>
<evidence type="ECO:0000256" key="2">
    <source>
        <dbReference type="ARBA" id="ARBA00004236"/>
    </source>
</evidence>
<keyword evidence="8 9" id="KW-0472">Membrane</keyword>
<keyword evidence="5 11" id="KW-0808">Transferase</keyword>
<dbReference type="EMBL" id="FYEK01000071">
    <property type="protein sequence ID" value="SNB73667.1"/>
    <property type="molecule type" value="Genomic_DNA"/>
</dbReference>
<dbReference type="Gene3D" id="3.40.50.720">
    <property type="entry name" value="NAD(P)-binding Rossmann-like Domain"/>
    <property type="match status" value="1"/>
</dbReference>
<reference evidence="12" key="1">
    <citation type="submission" date="2017-06" db="EMBL/GenBank/DDBJ databases">
        <authorList>
            <person name="Varghese N."/>
            <person name="Submissions S."/>
        </authorList>
    </citation>
    <scope>NUCLEOTIDE SEQUENCE [LARGE SCALE GENOMIC DNA]</scope>
    <source>
        <strain evidence="12">JAD2</strain>
    </source>
</reference>
<dbReference type="PANTHER" id="PTHR30576">
    <property type="entry name" value="COLANIC BIOSYNTHESIS UDP-GLUCOSE LIPID CARRIER TRANSFERASE"/>
    <property type="match status" value="1"/>
</dbReference>
<comment type="similarity">
    <text evidence="3">Belongs to the bacterial sugar transferase family.</text>
</comment>
<evidence type="ECO:0000256" key="9">
    <source>
        <dbReference type="SAM" id="Phobius"/>
    </source>
</evidence>
<evidence type="ECO:0000256" key="5">
    <source>
        <dbReference type="ARBA" id="ARBA00022679"/>
    </source>
</evidence>
<evidence type="ECO:0000256" key="3">
    <source>
        <dbReference type="ARBA" id="ARBA00006464"/>
    </source>
</evidence>
<evidence type="ECO:0000256" key="4">
    <source>
        <dbReference type="ARBA" id="ARBA00022475"/>
    </source>
</evidence>
<evidence type="ECO:0000256" key="1">
    <source>
        <dbReference type="ARBA" id="ARBA00004141"/>
    </source>
</evidence>
<keyword evidence="6 9" id="KW-0812">Transmembrane</keyword>
<dbReference type="Pfam" id="PF13727">
    <property type="entry name" value="CoA_binding_3"/>
    <property type="match status" value="1"/>
</dbReference>
<feature type="transmembrane region" description="Helical" evidence="9">
    <location>
        <begin position="29"/>
        <end position="49"/>
    </location>
</feature>
<feature type="transmembrane region" description="Helical" evidence="9">
    <location>
        <begin position="127"/>
        <end position="146"/>
    </location>
</feature>
<feature type="domain" description="Bacterial sugar transferase" evidence="10">
    <location>
        <begin position="300"/>
        <end position="487"/>
    </location>
</feature>
<dbReference type="InParanoid" id="A0A212RMN1"/>
<dbReference type="Proteomes" id="UP000197025">
    <property type="component" value="Unassembled WGS sequence"/>
</dbReference>
<feature type="transmembrane region" description="Helical" evidence="9">
    <location>
        <begin position="305"/>
        <end position="326"/>
    </location>
</feature>
<dbReference type="GO" id="GO:0016780">
    <property type="term" value="F:phosphotransferase activity, for other substituted phosphate groups"/>
    <property type="evidence" value="ECO:0007669"/>
    <property type="project" value="TreeGrafter"/>
</dbReference>
<proteinExistence type="inferred from homology"/>
<name>A0A212RMN1_9CHLR</name>
<accession>A0A212RMN1</accession>
<dbReference type="InterPro" id="IPR017475">
    <property type="entry name" value="EPS_sugar_tfrase"/>
</dbReference>
<comment type="subcellular location">
    <subcellularLocation>
        <location evidence="2">Cell membrane</location>
    </subcellularLocation>
    <subcellularLocation>
        <location evidence="1">Membrane</location>
        <topology evidence="1">Multi-pass membrane protein</topology>
    </subcellularLocation>
</comment>
<evidence type="ECO:0000313" key="11">
    <source>
        <dbReference type="EMBL" id="SNB73667.1"/>
    </source>
</evidence>
<evidence type="ECO:0000259" key="10">
    <source>
        <dbReference type="Pfam" id="PF02397"/>
    </source>
</evidence>
<dbReference type="RefSeq" id="WP_088572199.1">
    <property type="nucleotide sequence ID" value="NZ_FYEK01000071.1"/>
</dbReference>
<protein>
    <submittedName>
        <fullName evidence="11">Undecaprenyl-phosphate galactose phosphotransferase, WbaP/exopolysaccharide biosynthesis polyprenyl glycosylphosphotransferase</fullName>
    </submittedName>
</protein>
<keyword evidence="12" id="KW-1185">Reference proteome</keyword>
<sequence>MRPDVLPSELIRVRSWEEARELEWVGLRAGLVLADSFALLLAFFCSYWIRFETRLPIFYQPESPPVRYYGLLMAALIPVWLLIFAAHRLYAPDHLFHGTSEYMRVIQAASVGMMAAIVASFMEPGLVIARGWLLLSWILSIALVGWERFLVRRVVYALRARGRLQVPALIIGADEEGRMVAEQLRSSPISGMNLIGVLDPHLPRGKEVLPGLPVLGTPADLPRLVEQLGIREVIVSASALPREALVELFRTFAFHPQVNLRLSSGLYELLATGTEVREVMGVPLLYWRRLRLSPLEQILKAVMDYTLAAGALILLAPLMLLIALAIRLDSPGPVFYRRRVVGLGGKLFDAFKFRTMVVNAEALLEQNPALKEAFRQNYKLRDDPRVTRVGRILRRWSLDELPQLFNVLRGEMSLVGPRMLTPEEISRYGRWALNLLTVKPGITGLWQVSGRADLPYSERVRLDLFYIRNYSLWLDLAILAQTIPAVIRKRGAY</sequence>
<evidence type="ECO:0000256" key="6">
    <source>
        <dbReference type="ARBA" id="ARBA00022692"/>
    </source>
</evidence>